<comment type="caution">
    <text evidence="1">The sequence shown here is derived from an EMBL/GenBank/DDBJ whole genome shotgun (WGS) entry which is preliminary data.</text>
</comment>
<dbReference type="EMBL" id="JARXVC010000012">
    <property type="protein sequence ID" value="MDH6283122.1"/>
    <property type="molecule type" value="Genomic_DNA"/>
</dbReference>
<proteinExistence type="predicted"/>
<organism evidence="1 2">
    <name type="scientific">Prescottella agglutinans</name>
    <dbReference type="NCBI Taxonomy" id="1644129"/>
    <lineage>
        <taxon>Bacteria</taxon>
        <taxon>Bacillati</taxon>
        <taxon>Actinomycetota</taxon>
        <taxon>Actinomycetes</taxon>
        <taxon>Mycobacteriales</taxon>
        <taxon>Nocardiaceae</taxon>
        <taxon>Prescottella</taxon>
    </lineage>
</organism>
<keyword evidence="2" id="KW-1185">Reference proteome</keyword>
<accession>A0ABT6MFN4</accession>
<protein>
    <submittedName>
        <fullName evidence="1">Uncharacterized protein</fullName>
    </submittedName>
</protein>
<dbReference type="Proteomes" id="UP001160334">
    <property type="component" value="Unassembled WGS sequence"/>
</dbReference>
<gene>
    <name evidence="1" type="ORF">M2280_004365</name>
</gene>
<sequence>MAGKTVEEADQLRPGPGPAEVIQQVPALSEEVTFNFCPVTLDEGYEADSPPGR</sequence>
<name>A0ABT6MFN4_9NOCA</name>
<evidence type="ECO:0000313" key="1">
    <source>
        <dbReference type="EMBL" id="MDH6283122.1"/>
    </source>
</evidence>
<reference evidence="1 2" key="1">
    <citation type="submission" date="2023-04" db="EMBL/GenBank/DDBJ databases">
        <title>Forest soil microbial communities from Buena Vista Peninsula, Colon Province, Panama.</title>
        <authorList>
            <person name="Bouskill N."/>
        </authorList>
    </citation>
    <scope>NUCLEOTIDE SEQUENCE [LARGE SCALE GENOMIC DNA]</scope>
    <source>
        <strain evidence="1 2">CFH S0262</strain>
    </source>
</reference>
<evidence type="ECO:0000313" key="2">
    <source>
        <dbReference type="Proteomes" id="UP001160334"/>
    </source>
</evidence>